<keyword evidence="9" id="KW-0902">Two-component regulatory system</keyword>
<dbReference type="SUPFAM" id="SSF55874">
    <property type="entry name" value="ATPase domain of HSP90 chaperone/DNA topoisomerase II/histidine kinase"/>
    <property type="match status" value="1"/>
</dbReference>
<dbReference type="InterPro" id="IPR005467">
    <property type="entry name" value="His_kinase_dom"/>
</dbReference>
<evidence type="ECO:0000313" key="13">
    <source>
        <dbReference type="EMBL" id="MDR5691320.1"/>
    </source>
</evidence>
<dbReference type="EC" id="2.7.13.3" evidence="3"/>
<evidence type="ECO:0000259" key="11">
    <source>
        <dbReference type="PROSITE" id="PS50109"/>
    </source>
</evidence>
<dbReference type="PROSITE" id="PS50109">
    <property type="entry name" value="HIS_KIN"/>
    <property type="match status" value="1"/>
</dbReference>
<evidence type="ECO:0000256" key="6">
    <source>
        <dbReference type="ARBA" id="ARBA00022692"/>
    </source>
</evidence>
<evidence type="ECO:0000256" key="2">
    <source>
        <dbReference type="ARBA" id="ARBA00004236"/>
    </source>
</evidence>
<keyword evidence="8 10" id="KW-1133">Transmembrane helix</keyword>
<dbReference type="InterPro" id="IPR003660">
    <property type="entry name" value="HAMP_dom"/>
</dbReference>
<feature type="transmembrane region" description="Helical" evidence="10">
    <location>
        <begin position="5"/>
        <end position="22"/>
    </location>
</feature>
<dbReference type="Pfam" id="PF00512">
    <property type="entry name" value="HisKA"/>
    <property type="match status" value="1"/>
</dbReference>
<keyword evidence="7 13" id="KW-0418">Kinase</keyword>
<dbReference type="CDD" id="cd00082">
    <property type="entry name" value="HisKA"/>
    <property type="match status" value="1"/>
</dbReference>
<dbReference type="InterPro" id="IPR050428">
    <property type="entry name" value="TCS_sensor_his_kinase"/>
</dbReference>
<dbReference type="RefSeq" id="WP_310519944.1">
    <property type="nucleotide sequence ID" value="NZ_BAABBS010000003.1"/>
</dbReference>
<name>A0ABU1FJ76_9MICO</name>
<dbReference type="PROSITE" id="PS50885">
    <property type="entry name" value="HAMP"/>
    <property type="match status" value="1"/>
</dbReference>
<reference evidence="14" key="1">
    <citation type="submission" date="2023-07" db="EMBL/GenBank/DDBJ databases">
        <title>Description of three actinobacteria isolated from air of manufacturing shop in a pharmaceutical factory.</title>
        <authorList>
            <person name="Zhang D.-F."/>
        </authorList>
    </citation>
    <scope>NUCLEOTIDE SEQUENCE [LARGE SCALE GENOMIC DNA]</scope>
    <source>
        <strain evidence="14">CCTCC AB 2011122</strain>
    </source>
</reference>
<dbReference type="Gene3D" id="1.10.287.130">
    <property type="match status" value="1"/>
</dbReference>
<keyword evidence="4" id="KW-0597">Phosphoprotein</keyword>
<evidence type="ECO:0000259" key="12">
    <source>
        <dbReference type="PROSITE" id="PS50885"/>
    </source>
</evidence>
<dbReference type="InterPro" id="IPR036890">
    <property type="entry name" value="HATPase_C_sf"/>
</dbReference>
<evidence type="ECO:0000256" key="5">
    <source>
        <dbReference type="ARBA" id="ARBA00022679"/>
    </source>
</evidence>
<dbReference type="EMBL" id="JAVKGS010000001">
    <property type="protein sequence ID" value="MDR5691320.1"/>
    <property type="molecule type" value="Genomic_DNA"/>
</dbReference>
<proteinExistence type="predicted"/>
<dbReference type="PANTHER" id="PTHR45436:SF5">
    <property type="entry name" value="SENSOR HISTIDINE KINASE TRCS"/>
    <property type="match status" value="1"/>
</dbReference>
<dbReference type="InterPro" id="IPR040868">
    <property type="entry name" value="DraK_HK_N"/>
</dbReference>
<dbReference type="InterPro" id="IPR036097">
    <property type="entry name" value="HisK_dim/P_sf"/>
</dbReference>
<evidence type="ECO:0000256" key="3">
    <source>
        <dbReference type="ARBA" id="ARBA00012438"/>
    </source>
</evidence>
<evidence type="ECO:0000256" key="8">
    <source>
        <dbReference type="ARBA" id="ARBA00022989"/>
    </source>
</evidence>
<evidence type="ECO:0000256" key="4">
    <source>
        <dbReference type="ARBA" id="ARBA00022553"/>
    </source>
</evidence>
<evidence type="ECO:0000313" key="14">
    <source>
        <dbReference type="Proteomes" id="UP001260072"/>
    </source>
</evidence>
<dbReference type="SMART" id="SM00388">
    <property type="entry name" value="HisKA"/>
    <property type="match status" value="1"/>
</dbReference>
<feature type="transmembrane region" description="Helical" evidence="10">
    <location>
        <begin position="124"/>
        <end position="147"/>
    </location>
</feature>
<protein>
    <recommendedName>
        <fullName evidence="3">histidine kinase</fullName>
        <ecNumber evidence="3">2.7.13.3</ecNumber>
    </recommendedName>
</protein>
<dbReference type="SMART" id="SM00387">
    <property type="entry name" value="HATPase_c"/>
    <property type="match status" value="1"/>
</dbReference>
<sequence>MRERLVIAFVALAVGIIALYGIPRAYMVADLVQSSEERRVVRLADFLAVLMTEREAGNEVTEEFLEPLVIEGERITFTAADGRVVTAGVDPEPDDITAIAELADGGTVEFSRSSEVIGERVQEALMPVVVIGIGLLLASAIVGVLLAGRLSDPFVRLAGTARELGRGRLSAPGDDLRIPEARAIDQALRTSAATLEDRIRREHEFAANASHQLRTPITAMRLELEDLSLWKETTPEQRDQLEHAIQEIDRLSDAIGHLLDLARGGTPGADEWSPVDELLEDAADRWSAHADARDRTIEVVTTRELADAAAPAPAGQILDVLIHNALQHGRGDVTVSASTASAYVTVRVADEGERPSGNTVFQRTPGRSANGGEGIGLALAAELAEALGGHLLLDSAPTTTFSLILPREQELTTG</sequence>
<dbReference type="Gene3D" id="6.10.340.10">
    <property type="match status" value="1"/>
</dbReference>
<keyword evidence="14" id="KW-1185">Reference proteome</keyword>
<evidence type="ECO:0000256" key="10">
    <source>
        <dbReference type="SAM" id="Phobius"/>
    </source>
</evidence>
<comment type="subcellular location">
    <subcellularLocation>
        <location evidence="2">Cell membrane</location>
    </subcellularLocation>
</comment>
<keyword evidence="6 10" id="KW-0812">Transmembrane</keyword>
<comment type="caution">
    <text evidence="13">The sequence shown here is derived from an EMBL/GenBank/DDBJ whole genome shotgun (WGS) entry which is preliminary data.</text>
</comment>
<keyword evidence="5" id="KW-0808">Transferase</keyword>
<gene>
    <name evidence="13" type="ORF">RH861_04505</name>
</gene>
<keyword evidence="10" id="KW-0472">Membrane</keyword>
<comment type="catalytic activity">
    <reaction evidence="1">
        <text>ATP + protein L-histidine = ADP + protein N-phospho-L-histidine.</text>
        <dbReference type="EC" id="2.7.13.3"/>
    </reaction>
</comment>
<dbReference type="GO" id="GO:0016301">
    <property type="term" value="F:kinase activity"/>
    <property type="evidence" value="ECO:0007669"/>
    <property type="project" value="UniProtKB-KW"/>
</dbReference>
<evidence type="ECO:0000256" key="7">
    <source>
        <dbReference type="ARBA" id="ARBA00022777"/>
    </source>
</evidence>
<dbReference type="InterPro" id="IPR003661">
    <property type="entry name" value="HisK_dim/P_dom"/>
</dbReference>
<feature type="domain" description="Histidine kinase" evidence="11">
    <location>
        <begin position="208"/>
        <end position="409"/>
    </location>
</feature>
<dbReference type="Gene3D" id="3.30.565.10">
    <property type="entry name" value="Histidine kinase-like ATPase, C-terminal domain"/>
    <property type="match status" value="1"/>
</dbReference>
<dbReference type="Pfam" id="PF18092">
    <property type="entry name" value="DraK_HK_N"/>
    <property type="match status" value="1"/>
</dbReference>
<dbReference type="InterPro" id="IPR003594">
    <property type="entry name" value="HATPase_dom"/>
</dbReference>
<dbReference type="PANTHER" id="PTHR45436">
    <property type="entry name" value="SENSOR HISTIDINE KINASE YKOH"/>
    <property type="match status" value="1"/>
</dbReference>
<evidence type="ECO:0000256" key="9">
    <source>
        <dbReference type="ARBA" id="ARBA00023012"/>
    </source>
</evidence>
<dbReference type="SUPFAM" id="SSF47384">
    <property type="entry name" value="Homodimeric domain of signal transducing histidine kinase"/>
    <property type="match status" value="1"/>
</dbReference>
<dbReference type="Pfam" id="PF02518">
    <property type="entry name" value="HATPase_c"/>
    <property type="match status" value="1"/>
</dbReference>
<evidence type="ECO:0000256" key="1">
    <source>
        <dbReference type="ARBA" id="ARBA00000085"/>
    </source>
</evidence>
<feature type="domain" description="HAMP" evidence="12">
    <location>
        <begin position="148"/>
        <end position="200"/>
    </location>
</feature>
<accession>A0ABU1FJ76</accession>
<organism evidence="13 14">
    <name type="scientific">Agromyces indicus</name>
    <dbReference type="NCBI Taxonomy" id="758919"/>
    <lineage>
        <taxon>Bacteria</taxon>
        <taxon>Bacillati</taxon>
        <taxon>Actinomycetota</taxon>
        <taxon>Actinomycetes</taxon>
        <taxon>Micrococcales</taxon>
        <taxon>Microbacteriaceae</taxon>
        <taxon>Agromyces</taxon>
    </lineage>
</organism>
<dbReference type="Proteomes" id="UP001260072">
    <property type="component" value="Unassembled WGS sequence"/>
</dbReference>